<dbReference type="GO" id="GO:0016787">
    <property type="term" value="F:hydrolase activity"/>
    <property type="evidence" value="ECO:0007669"/>
    <property type="project" value="UniProtKB-KW"/>
</dbReference>
<dbReference type="InterPro" id="IPR024607">
    <property type="entry name" value="Sulfatase_CS"/>
</dbReference>
<dbReference type="CDD" id="cd16031">
    <property type="entry name" value="G6S_like"/>
    <property type="match status" value="1"/>
</dbReference>
<dbReference type="InterPro" id="IPR032506">
    <property type="entry name" value="SGSH_C"/>
</dbReference>
<dbReference type="PROSITE" id="PS00523">
    <property type="entry name" value="SULFATASE_1"/>
    <property type="match status" value="1"/>
</dbReference>
<evidence type="ECO:0000259" key="4">
    <source>
        <dbReference type="Pfam" id="PF16347"/>
    </source>
</evidence>
<reference evidence="5 6" key="1">
    <citation type="submission" date="2020-05" db="EMBL/GenBank/DDBJ databases">
        <title>Mucilaginibacter mali sp. nov.</title>
        <authorList>
            <person name="Kim H.S."/>
            <person name="Lee K.C."/>
            <person name="Suh M.K."/>
            <person name="Kim J.-S."/>
            <person name="Han K.-I."/>
            <person name="Eom M.K."/>
            <person name="Shin Y.K."/>
            <person name="Lee J.-S."/>
        </authorList>
    </citation>
    <scope>NUCLEOTIDE SEQUENCE [LARGE SCALE GENOMIC DNA]</scope>
    <source>
        <strain evidence="5 6">G2-14</strain>
    </source>
</reference>
<dbReference type="KEGG" id="mmab:HQ865_12720"/>
<protein>
    <submittedName>
        <fullName evidence="5">Sulfatase</fullName>
    </submittedName>
</protein>
<dbReference type="Pfam" id="PF16347">
    <property type="entry name" value="SGSH_C"/>
    <property type="match status" value="1"/>
</dbReference>
<keyword evidence="3" id="KW-0732">Signal</keyword>
<evidence type="ECO:0000256" key="2">
    <source>
        <dbReference type="ARBA" id="ARBA00022801"/>
    </source>
</evidence>
<dbReference type="PANTHER" id="PTHR43108">
    <property type="entry name" value="N-ACETYLGLUCOSAMINE-6-SULFATASE FAMILY MEMBER"/>
    <property type="match status" value="1"/>
</dbReference>
<keyword evidence="2" id="KW-0378">Hydrolase</keyword>
<dbReference type="Proteomes" id="UP000505355">
    <property type="component" value="Chromosome"/>
</dbReference>
<dbReference type="Gene3D" id="3.40.720.10">
    <property type="entry name" value="Alkaline Phosphatase, subunit A"/>
    <property type="match status" value="2"/>
</dbReference>
<evidence type="ECO:0000313" key="6">
    <source>
        <dbReference type="Proteomes" id="UP000505355"/>
    </source>
</evidence>
<comment type="similarity">
    <text evidence="1">Belongs to the sulfatase family.</text>
</comment>
<feature type="chain" id="PRO_5028812085" evidence="3">
    <location>
        <begin position="22"/>
        <end position="520"/>
    </location>
</feature>
<dbReference type="EMBL" id="CP054139">
    <property type="protein sequence ID" value="QKJ30583.1"/>
    <property type="molecule type" value="Genomic_DNA"/>
</dbReference>
<feature type="signal peptide" evidence="3">
    <location>
        <begin position="1"/>
        <end position="21"/>
    </location>
</feature>
<sequence length="520" mass="60793">MNLRAFLMCFATCVCCLNGFAQQGLPKKQTRPNIIFIMADDHAYQALGAYGSRLIKTPNIDRIAKEGALMQSAYVTNSVCSPSRAVILTGKYSHLNGMKDNGTYFNGAQQTLPKIFKQYGYNTAIVGKWHLFSQPTGFDYWNILPDQGHYYSPHFFKNGKDTVYKGYVTDIITDMAINWIGEQKGKPFFLMLHHKAPHRNAMPPLKYLDKFSNVKFPLPYSFYDDYANKPALQRQSITMKNDLDIRYDTKIPCDTCPVTKINEWAPGEYEKELVGLNPTERKIWDAAYQKEYEKFKKLHTKDEITRFQYQRYLEDYLRCIMSLDDNVGRVLKYLDKTGLAQNTIVIYTSDQGFYLGEHGLYDKRFMYEESFRTPMMIRYPGTVKPGNKLNQFVLNLDLAPTMLDLAGIKPPDDMQGESMKPLLTKQPLVKKWRDEIYYHYYELSFNLTAHYGIRTRRYALMHFYNPLDAWELYDLQKDPYEMKNVYNDAQYQSTIVELKAHLKALQVKYKDEEESFLKKK</sequence>
<name>A0A7D4PUV0_9SPHI</name>
<feature type="domain" description="N-sulphoglucosamine sulphohydrolase C-terminal" evidence="4">
    <location>
        <begin position="356"/>
        <end position="507"/>
    </location>
</feature>
<dbReference type="SUPFAM" id="SSF53649">
    <property type="entry name" value="Alkaline phosphatase-like"/>
    <property type="match status" value="1"/>
</dbReference>
<proteinExistence type="inferred from homology"/>
<evidence type="ECO:0000256" key="1">
    <source>
        <dbReference type="ARBA" id="ARBA00008779"/>
    </source>
</evidence>
<evidence type="ECO:0000313" key="5">
    <source>
        <dbReference type="EMBL" id="QKJ30583.1"/>
    </source>
</evidence>
<dbReference type="PANTHER" id="PTHR43108:SF6">
    <property type="entry name" value="N-SULPHOGLUCOSAMINE SULPHOHYDROLASE"/>
    <property type="match status" value="1"/>
</dbReference>
<dbReference type="PROSITE" id="PS00149">
    <property type="entry name" value="SULFATASE_2"/>
    <property type="match status" value="1"/>
</dbReference>
<accession>A0A7D4PUV0</accession>
<evidence type="ECO:0000256" key="3">
    <source>
        <dbReference type="SAM" id="SignalP"/>
    </source>
</evidence>
<keyword evidence="6" id="KW-1185">Reference proteome</keyword>
<dbReference type="AlphaFoldDB" id="A0A7D4PUV0"/>
<organism evidence="5 6">
    <name type="scientific">Mucilaginibacter mali</name>
    <dbReference type="NCBI Taxonomy" id="2740462"/>
    <lineage>
        <taxon>Bacteria</taxon>
        <taxon>Pseudomonadati</taxon>
        <taxon>Bacteroidota</taxon>
        <taxon>Sphingobacteriia</taxon>
        <taxon>Sphingobacteriales</taxon>
        <taxon>Sphingobacteriaceae</taxon>
        <taxon>Mucilaginibacter</taxon>
    </lineage>
</organism>
<gene>
    <name evidence="5" type="ORF">HQ865_12720</name>
</gene>
<dbReference type="InterPro" id="IPR017850">
    <property type="entry name" value="Alkaline_phosphatase_core_sf"/>
</dbReference>